<evidence type="ECO:0000313" key="2">
    <source>
        <dbReference type="EMBL" id="UTW05661.1"/>
    </source>
</evidence>
<organism evidence="2 3">
    <name type="scientific">Amphritea atlantica</name>
    <dbReference type="NCBI Taxonomy" id="355243"/>
    <lineage>
        <taxon>Bacteria</taxon>
        <taxon>Pseudomonadati</taxon>
        <taxon>Pseudomonadota</taxon>
        <taxon>Gammaproteobacteria</taxon>
        <taxon>Oceanospirillales</taxon>
        <taxon>Oceanospirillaceae</taxon>
        <taxon>Amphritea</taxon>
    </lineage>
</organism>
<proteinExistence type="predicted"/>
<gene>
    <name evidence="2" type="ORF">KDX31_19940</name>
</gene>
<dbReference type="Pfam" id="PF04247">
    <property type="entry name" value="SirB"/>
    <property type="match status" value="1"/>
</dbReference>
<reference evidence="2" key="1">
    <citation type="submission" date="2021-04" db="EMBL/GenBank/DDBJ databases">
        <title>Oceanospirillales bacteria with DddD are important DMSP degraders in coastal seawater.</title>
        <authorList>
            <person name="Liu J."/>
        </authorList>
    </citation>
    <scope>NUCLEOTIDE SEQUENCE</scope>
    <source>
        <strain evidence="2">GY6</strain>
        <plasmid evidence="2">unnamed</plasmid>
    </source>
</reference>
<dbReference type="PANTHER" id="PTHR39594:SF1">
    <property type="entry name" value="PROTEIN YCHQ"/>
    <property type="match status" value="1"/>
</dbReference>
<feature type="transmembrane region" description="Helical" evidence="1">
    <location>
        <begin position="6"/>
        <end position="26"/>
    </location>
</feature>
<dbReference type="Proteomes" id="UP001059950">
    <property type="component" value="Plasmid unnamed"/>
</dbReference>
<keyword evidence="3" id="KW-1185">Reference proteome</keyword>
<protein>
    <submittedName>
        <fullName evidence="2">SirB2 family protein</fullName>
    </submittedName>
</protein>
<feature type="transmembrane region" description="Helical" evidence="1">
    <location>
        <begin position="38"/>
        <end position="59"/>
    </location>
</feature>
<sequence length="123" mass="13967">MYMLLKHSHISFAALSILFFTLRGYWMLSTPEMLKRRWVRIAPHVIDTLLLVSAIALTITVNQYPLTHSWLTAKLIALVAYIVLGTIALKRGKTRKTRTLAFVLALACVAYIVWVALHHTPLP</sequence>
<keyword evidence="1" id="KW-0812">Transmembrane</keyword>
<keyword evidence="1" id="KW-1133">Transmembrane helix</keyword>
<dbReference type="InterPro" id="IPR007360">
    <property type="entry name" value="SirB"/>
</dbReference>
<keyword evidence="2" id="KW-0614">Plasmid</keyword>
<dbReference type="PIRSF" id="PIRSF005610">
    <property type="entry name" value="SirB"/>
    <property type="match status" value="1"/>
</dbReference>
<name>A0ABY5H3I9_9GAMM</name>
<evidence type="ECO:0000313" key="3">
    <source>
        <dbReference type="Proteomes" id="UP001059950"/>
    </source>
</evidence>
<dbReference type="EMBL" id="CP073345">
    <property type="protein sequence ID" value="UTW05661.1"/>
    <property type="molecule type" value="Genomic_DNA"/>
</dbReference>
<accession>A0ABY5H3I9</accession>
<feature type="transmembrane region" description="Helical" evidence="1">
    <location>
        <begin position="71"/>
        <end position="88"/>
    </location>
</feature>
<keyword evidence="1" id="KW-0472">Membrane</keyword>
<evidence type="ECO:0000256" key="1">
    <source>
        <dbReference type="SAM" id="Phobius"/>
    </source>
</evidence>
<feature type="transmembrane region" description="Helical" evidence="1">
    <location>
        <begin position="100"/>
        <end position="117"/>
    </location>
</feature>
<geneLocation type="plasmid" evidence="2 3">
    <name>unnamed</name>
</geneLocation>
<dbReference type="PANTHER" id="PTHR39594">
    <property type="entry name" value="PROTEIN YCHQ"/>
    <property type="match status" value="1"/>
</dbReference>